<proteinExistence type="predicted"/>
<gene>
    <name evidence="3" type="ORF">Pla52n_59580</name>
</gene>
<evidence type="ECO:0000259" key="1">
    <source>
        <dbReference type="Pfam" id="PF05048"/>
    </source>
</evidence>
<dbReference type="OrthoDB" id="248604at2"/>
<dbReference type="EMBL" id="SJPN01000009">
    <property type="protein sequence ID" value="TWT93298.1"/>
    <property type="molecule type" value="Genomic_DNA"/>
</dbReference>
<dbReference type="Pfam" id="PF05048">
    <property type="entry name" value="NosD"/>
    <property type="match status" value="1"/>
</dbReference>
<dbReference type="InterPro" id="IPR006626">
    <property type="entry name" value="PbH1"/>
</dbReference>
<dbReference type="Proteomes" id="UP000320176">
    <property type="component" value="Unassembled WGS sequence"/>
</dbReference>
<dbReference type="InterPro" id="IPR012334">
    <property type="entry name" value="Pectin_lyas_fold"/>
</dbReference>
<dbReference type="RefSeq" id="WP_146522913.1">
    <property type="nucleotide sequence ID" value="NZ_CP151726.1"/>
</dbReference>
<evidence type="ECO:0000313" key="3">
    <source>
        <dbReference type="EMBL" id="TWT93298.1"/>
    </source>
</evidence>
<dbReference type="Pfam" id="PF13229">
    <property type="entry name" value="Beta_helix"/>
    <property type="match status" value="1"/>
</dbReference>
<sequence>MLLLRPVIAVCFLVLIVSPIVTSPVIAADLVGDGVADDTVAIQAMVDRLKGSVRFPSGTYRITRPIVIDLARCDSASVGGDGRVRLIMDGPGPALDIVGTHDGTAAPQSVRERVWQWQNSPVIADLEIVGNHPESGGVRLAGTMQPTLRDLTIRKTRHAIHLVGRNRNVIVRDCHLYENTGVGLFFDAVNLHQTNITGSHISYNAGGGIVIRGGDVRNVHITGCDIEGNMGDEAAPPAANVWLVSGNGSIGEVAITGCTIQHAHEAADSANIRIDLRSNPVRVTEELRHGNITISGNVLSDTQVNVHLLHARGATINGNTIWKGYHANVLLQDCEAITLTGNAMDRNPRYHYGDGDQAKLGVRLEDCSKCILSANVINGVGLREAALELQGCDDINVLGNTIMDSHAKAVIINDCRKCRVTNCIFENESAIEVKDSQDILVSDNGS</sequence>
<reference evidence="3 4" key="1">
    <citation type="submission" date="2019-02" db="EMBL/GenBank/DDBJ databases">
        <title>Deep-cultivation of Planctomycetes and their phenomic and genomic characterization uncovers novel biology.</title>
        <authorList>
            <person name="Wiegand S."/>
            <person name="Jogler M."/>
            <person name="Boedeker C."/>
            <person name="Pinto D."/>
            <person name="Vollmers J."/>
            <person name="Rivas-Marin E."/>
            <person name="Kohn T."/>
            <person name="Peeters S.H."/>
            <person name="Heuer A."/>
            <person name="Rast P."/>
            <person name="Oberbeckmann S."/>
            <person name="Bunk B."/>
            <person name="Jeske O."/>
            <person name="Meyerdierks A."/>
            <person name="Storesund J.E."/>
            <person name="Kallscheuer N."/>
            <person name="Luecker S."/>
            <person name="Lage O.M."/>
            <person name="Pohl T."/>
            <person name="Merkel B.J."/>
            <person name="Hornburger P."/>
            <person name="Mueller R.-W."/>
            <person name="Bruemmer F."/>
            <person name="Labrenz M."/>
            <person name="Spormann A.M."/>
            <person name="Op Den Camp H."/>
            <person name="Overmann J."/>
            <person name="Amann R."/>
            <person name="Jetten M.S.M."/>
            <person name="Mascher T."/>
            <person name="Medema M.H."/>
            <person name="Devos D.P."/>
            <person name="Kaster A.-K."/>
            <person name="Ovreas L."/>
            <person name="Rohde M."/>
            <person name="Galperin M.Y."/>
            <person name="Jogler C."/>
        </authorList>
    </citation>
    <scope>NUCLEOTIDE SEQUENCE [LARGE SCALE GENOMIC DNA]</scope>
    <source>
        <strain evidence="3 4">Pla52n</strain>
    </source>
</reference>
<keyword evidence="4" id="KW-1185">Reference proteome</keyword>
<dbReference type="GO" id="GO:0016829">
    <property type="term" value="F:lyase activity"/>
    <property type="evidence" value="ECO:0007669"/>
    <property type="project" value="UniProtKB-KW"/>
</dbReference>
<evidence type="ECO:0000313" key="4">
    <source>
        <dbReference type="Proteomes" id="UP000320176"/>
    </source>
</evidence>
<dbReference type="Gene3D" id="2.160.20.10">
    <property type="entry name" value="Single-stranded right-handed beta-helix, Pectin lyase-like"/>
    <property type="match status" value="1"/>
</dbReference>
<dbReference type="SMART" id="SM00710">
    <property type="entry name" value="PbH1"/>
    <property type="match status" value="10"/>
</dbReference>
<comment type="caution">
    <text evidence="3">The sequence shown here is derived from an EMBL/GenBank/DDBJ whole genome shotgun (WGS) entry which is preliminary data.</text>
</comment>
<protein>
    <submittedName>
        <fullName evidence="3">Pectate lyase superfamily protein</fullName>
    </submittedName>
</protein>
<dbReference type="InterPro" id="IPR007742">
    <property type="entry name" value="NosD_dom"/>
</dbReference>
<dbReference type="SUPFAM" id="SSF51126">
    <property type="entry name" value="Pectin lyase-like"/>
    <property type="match status" value="2"/>
</dbReference>
<dbReference type="AlphaFoldDB" id="A0A5C6A243"/>
<feature type="domain" description="Right handed beta helix" evidence="2">
    <location>
        <begin position="133"/>
        <end position="258"/>
    </location>
</feature>
<feature type="domain" description="Periplasmic copper-binding protein NosD beta helix" evidence="1">
    <location>
        <begin position="289"/>
        <end position="437"/>
    </location>
</feature>
<organism evidence="3 4">
    <name type="scientific">Stieleria varia</name>
    <dbReference type="NCBI Taxonomy" id="2528005"/>
    <lineage>
        <taxon>Bacteria</taxon>
        <taxon>Pseudomonadati</taxon>
        <taxon>Planctomycetota</taxon>
        <taxon>Planctomycetia</taxon>
        <taxon>Pirellulales</taxon>
        <taxon>Pirellulaceae</taxon>
        <taxon>Stieleria</taxon>
    </lineage>
</organism>
<dbReference type="InterPro" id="IPR011050">
    <property type="entry name" value="Pectin_lyase_fold/virulence"/>
</dbReference>
<name>A0A5C6A243_9BACT</name>
<keyword evidence="3" id="KW-0456">Lyase</keyword>
<accession>A0A5C6A243</accession>
<dbReference type="InterPro" id="IPR039448">
    <property type="entry name" value="Beta_helix"/>
</dbReference>
<evidence type="ECO:0000259" key="2">
    <source>
        <dbReference type="Pfam" id="PF13229"/>
    </source>
</evidence>